<feature type="compositionally biased region" description="Basic and acidic residues" evidence="5">
    <location>
        <begin position="112"/>
        <end position="121"/>
    </location>
</feature>
<dbReference type="AlphaFoldDB" id="A0A7M7HLJ6"/>
<feature type="compositionally biased region" description="Basic residues" evidence="5">
    <location>
        <begin position="122"/>
        <end position="133"/>
    </location>
</feature>
<name>A0A7M7HLJ6_STRPU</name>
<keyword evidence="2" id="KW-0862">Zinc</keyword>
<dbReference type="Proteomes" id="UP000007110">
    <property type="component" value="Unassembled WGS sequence"/>
</dbReference>
<dbReference type="GO" id="GO:0016567">
    <property type="term" value="P:protein ubiquitination"/>
    <property type="evidence" value="ECO:0000318"/>
    <property type="project" value="GO_Central"/>
</dbReference>
<dbReference type="PANTHER" id="PTHR13459">
    <property type="entry name" value="E3 UBIQUITIN-PROTEIN LIGASE RNF220 ISOFORM X1"/>
    <property type="match status" value="1"/>
</dbReference>
<evidence type="ECO:0000256" key="3">
    <source>
        <dbReference type="PROSITE-ProRule" id="PRU00175"/>
    </source>
</evidence>
<dbReference type="OrthoDB" id="6270329at2759"/>
<dbReference type="OMA" id="CPTCDVK"/>
<feature type="region of interest" description="Disordered" evidence="5">
    <location>
        <begin position="111"/>
        <end position="156"/>
    </location>
</feature>
<keyword evidence="8" id="KW-1185">Reference proteome</keyword>
<dbReference type="InParanoid" id="A0A7M7HLJ6"/>
<evidence type="ECO:0000313" key="7">
    <source>
        <dbReference type="EnsemblMetazoa" id="XP_011679667"/>
    </source>
</evidence>
<dbReference type="SUPFAM" id="SSF57850">
    <property type="entry name" value="RING/U-box"/>
    <property type="match status" value="1"/>
</dbReference>
<protein>
    <recommendedName>
        <fullName evidence="6">RING-type domain-containing protein</fullName>
    </recommendedName>
</protein>
<evidence type="ECO:0000256" key="1">
    <source>
        <dbReference type="ARBA" id="ARBA00022771"/>
    </source>
</evidence>
<feature type="compositionally biased region" description="Low complexity" evidence="5">
    <location>
        <begin position="140"/>
        <end position="152"/>
    </location>
</feature>
<keyword evidence="1 3" id="KW-0863">Zinc-finger</keyword>
<organism evidence="7 8">
    <name type="scientific">Strongylocentrotus purpuratus</name>
    <name type="common">Purple sea urchin</name>
    <dbReference type="NCBI Taxonomy" id="7668"/>
    <lineage>
        <taxon>Eukaryota</taxon>
        <taxon>Metazoa</taxon>
        <taxon>Echinodermata</taxon>
        <taxon>Eleutherozoa</taxon>
        <taxon>Echinozoa</taxon>
        <taxon>Echinoidea</taxon>
        <taxon>Euechinoidea</taxon>
        <taxon>Echinacea</taxon>
        <taxon>Camarodonta</taxon>
        <taxon>Echinidea</taxon>
        <taxon>Strongylocentrotidae</taxon>
        <taxon>Strongylocentrotus</taxon>
    </lineage>
</organism>
<dbReference type="GO" id="GO:0008270">
    <property type="term" value="F:zinc ion binding"/>
    <property type="evidence" value="ECO:0007669"/>
    <property type="project" value="UniProtKB-KW"/>
</dbReference>
<feature type="coiled-coil region" evidence="4">
    <location>
        <begin position="384"/>
        <end position="411"/>
    </location>
</feature>
<dbReference type="PANTHER" id="PTHR13459:SF1">
    <property type="entry name" value="E3 UBIQUITIN-PROTEIN LIGASE RNF220 ISOFORM X1"/>
    <property type="match status" value="1"/>
</dbReference>
<keyword evidence="1 3" id="KW-0479">Metal-binding</keyword>
<dbReference type="InterPro" id="IPR052443">
    <property type="entry name" value="E3_ubiq-ligase_RNF220-like"/>
</dbReference>
<evidence type="ECO:0000256" key="4">
    <source>
        <dbReference type="SAM" id="Coils"/>
    </source>
</evidence>
<dbReference type="InterPro" id="IPR001841">
    <property type="entry name" value="Znf_RING"/>
</dbReference>
<dbReference type="GeneID" id="579084"/>
<dbReference type="InterPro" id="IPR031824">
    <property type="entry name" value="RNF220_mid"/>
</dbReference>
<accession>A0A7M7HLJ6</accession>
<dbReference type="PROSITE" id="PS50089">
    <property type="entry name" value="ZF_RING_2"/>
    <property type="match status" value="1"/>
</dbReference>
<sequence length="466" mass="50961">MAENPKRRSLRQVINQSIGSSVKESLSEEVLDEKSSVAEVPPTSTNNTASKSSRSSGRRRSLEGNQICPVCGITVRPSEVEQHFRSEVQQIDNIVRRGRVQKDAAVSYTLSKEQEREDGNGRKRIIKRKRRRTRNESDSETSSSSDGDSEGSVAVDPQLLLLDVRANRHARERKKQLHEIPECNPDTMLCPVCFVPLIGSEVDRNRHVENCLTGCPSTAPATNGAAEDAVDVDGEGLGEYAGGGGGGSGVVEEGEAAGDDSYDTYEWMGETRLRTVSLVPGGYQGLGYQITSSRKSQDANDEDDIDLDVDGDETEQFGPQQYAEEDVMARCPSRSSQDTGDVGYEDHVNDNLLIEACLGAQCNGESGTETETKHSVKKHVGLPSAGIQIVVESLKARVKELEEESGNGRGRLKCQICMGAYNTPLVSIQCWHVHCEDCWLKTLASKKLCPQCQLITAPSQLRKLYL</sequence>
<evidence type="ECO:0000256" key="5">
    <source>
        <dbReference type="SAM" id="MobiDB-lite"/>
    </source>
</evidence>
<dbReference type="EnsemblMetazoa" id="XM_011681365">
    <property type="protein sequence ID" value="XP_011679667"/>
    <property type="gene ID" value="LOC579084"/>
</dbReference>
<evidence type="ECO:0000313" key="8">
    <source>
        <dbReference type="Proteomes" id="UP000007110"/>
    </source>
</evidence>
<dbReference type="InterPro" id="IPR013083">
    <property type="entry name" value="Znf_RING/FYVE/PHD"/>
</dbReference>
<dbReference type="GO" id="GO:0061630">
    <property type="term" value="F:ubiquitin protein ligase activity"/>
    <property type="evidence" value="ECO:0000318"/>
    <property type="project" value="GO_Central"/>
</dbReference>
<proteinExistence type="predicted"/>
<reference evidence="7" key="2">
    <citation type="submission" date="2021-01" db="UniProtKB">
        <authorList>
            <consortium name="EnsemblMetazoa"/>
        </authorList>
    </citation>
    <scope>IDENTIFICATION</scope>
</reference>
<dbReference type="Pfam" id="PF13923">
    <property type="entry name" value="zf-C3HC4_2"/>
    <property type="match status" value="1"/>
</dbReference>
<dbReference type="KEGG" id="spu:579084"/>
<feature type="region of interest" description="Disordered" evidence="5">
    <location>
        <begin position="17"/>
        <end position="68"/>
    </location>
</feature>
<keyword evidence="4" id="KW-0175">Coiled coil</keyword>
<reference evidence="8" key="1">
    <citation type="submission" date="2015-02" db="EMBL/GenBank/DDBJ databases">
        <title>Genome sequencing for Strongylocentrotus purpuratus.</title>
        <authorList>
            <person name="Murali S."/>
            <person name="Liu Y."/>
            <person name="Vee V."/>
            <person name="English A."/>
            <person name="Wang M."/>
            <person name="Skinner E."/>
            <person name="Han Y."/>
            <person name="Muzny D.M."/>
            <person name="Worley K.C."/>
            <person name="Gibbs R.A."/>
        </authorList>
    </citation>
    <scope>NUCLEOTIDE SEQUENCE</scope>
</reference>
<dbReference type="Gene3D" id="3.30.40.10">
    <property type="entry name" value="Zinc/RING finger domain, C3HC4 (zinc finger)"/>
    <property type="match status" value="1"/>
</dbReference>
<dbReference type="RefSeq" id="XP_011679667.2">
    <property type="nucleotide sequence ID" value="XM_011681365.2"/>
</dbReference>
<dbReference type="Pfam" id="PF15926">
    <property type="entry name" value="RNF220"/>
    <property type="match status" value="2"/>
</dbReference>
<evidence type="ECO:0000256" key="2">
    <source>
        <dbReference type="ARBA" id="ARBA00022833"/>
    </source>
</evidence>
<feature type="domain" description="RING-type" evidence="6">
    <location>
        <begin position="414"/>
        <end position="453"/>
    </location>
</feature>
<evidence type="ECO:0000259" key="6">
    <source>
        <dbReference type="PROSITE" id="PS50089"/>
    </source>
</evidence>